<dbReference type="GO" id="GO:0005829">
    <property type="term" value="C:cytosol"/>
    <property type="evidence" value="ECO:0007669"/>
    <property type="project" value="TreeGrafter"/>
</dbReference>
<dbReference type="Proteomes" id="UP001432027">
    <property type="component" value="Unassembled WGS sequence"/>
</dbReference>
<feature type="domain" description="Hikeshi-like N-terminal" evidence="2">
    <location>
        <begin position="11"/>
        <end position="130"/>
    </location>
</feature>
<keyword evidence="5" id="KW-1185">Reference proteome</keyword>
<dbReference type="PANTHER" id="PTHR12925:SF0">
    <property type="entry name" value="PROTEIN HIKESHI"/>
    <property type="match status" value="1"/>
</dbReference>
<dbReference type="PANTHER" id="PTHR12925">
    <property type="entry name" value="HIKESHI FAMILY MEMBER"/>
    <property type="match status" value="1"/>
</dbReference>
<dbReference type="GO" id="GO:0006606">
    <property type="term" value="P:protein import into nucleus"/>
    <property type="evidence" value="ECO:0007669"/>
    <property type="project" value="TreeGrafter"/>
</dbReference>
<reference evidence="4" key="1">
    <citation type="submission" date="2023-10" db="EMBL/GenBank/DDBJ databases">
        <title>Genome assembly of Pristionchus species.</title>
        <authorList>
            <person name="Yoshida K."/>
            <person name="Sommer R.J."/>
        </authorList>
    </citation>
    <scope>NUCLEOTIDE SEQUENCE</scope>
    <source>
        <strain evidence="4">RS0144</strain>
    </source>
</reference>
<sequence>AHQMSGMFGLVVAGRLVQTDFRIVSDREAVIEIPDADSINHIVLFLTGACRFPEGMGGSVYIRWPDGNGASNWHLLGSISNEKPSVIFKVAQLKKASGSSENMFSNHMEAISHGSAQLGIQVESLQVERTAAEGTAAEKQSTLMEMGWKIARWAVHHAESFAVSVPSGEGRSVDVVPLSAMHEWLSTFGRRFQQNPNFWRSLNYS</sequence>
<evidence type="ECO:0000256" key="1">
    <source>
        <dbReference type="ARBA" id="ARBA00006623"/>
    </source>
</evidence>
<dbReference type="GO" id="GO:0030544">
    <property type="term" value="F:Hsp70 protein binding"/>
    <property type="evidence" value="ECO:0007669"/>
    <property type="project" value="TreeGrafter"/>
</dbReference>
<dbReference type="EMBL" id="BTSX01000006">
    <property type="protein sequence ID" value="GMT06648.1"/>
    <property type="molecule type" value="Genomic_DNA"/>
</dbReference>
<dbReference type="InterPro" id="IPR048364">
    <property type="entry name" value="Hikeshi-like_C"/>
</dbReference>
<dbReference type="InterPro" id="IPR008493">
    <property type="entry name" value="Hikeshi-like_N"/>
</dbReference>
<dbReference type="InterPro" id="IPR031318">
    <property type="entry name" value="OPI10"/>
</dbReference>
<name>A0AAV5UIX2_9BILA</name>
<comment type="similarity">
    <text evidence="1">Belongs to the OPI10 family.</text>
</comment>
<feature type="non-terminal residue" evidence="4">
    <location>
        <position position="1"/>
    </location>
</feature>
<accession>A0AAV5UIX2</accession>
<evidence type="ECO:0008006" key="6">
    <source>
        <dbReference type="Google" id="ProtNLM"/>
    </source>
</evidence>
<evidence type="ECO:0000259" key="3">
    <source>
        <dbReference type="Pfam" id="PF21057"/>
    </source>
</evidence>
<organism evidence="4 5">
    <name type="scientific">Pristionchus entomophagus</name>
    <dbReference type="NCBI Taxonomy" id="358040"/>
    <lineage>
        <taxon>Eukaryota</taxon>
        <taxon>Metazoa</taxon>
        <taxon>Ecdysozoa</taxon>
        <taxon>Nematoda</taxon>
        <taxon>Chromadorea</taxon>
        <taxon>Rhabditida</taxon>
        <taxon>Rhabditina</taxon>
        <taxon>Diplogasteromorpha</taxon>
        <taxon>Diplogasteroidea</taxon>
        <taxon>Neodiplogasteridae</taxon>
        <taxon>Pristionchus</taxon>
    </lineage>
</organism>
<dbReference type="GO" id="GO:0005634">
    <property type="term" value="C:nucleus"/>
    <property type="evidence" value="ECO:0007669"/>
    <property type="project" value="TreeGrafter"/>
</dbReference>
<evidence type="ECO:0000313" key="5">
    <source>
        <dbReference type="Proteomes" id="UP001432027"/>
    </source>
</evidence>
<evidence type="ECO:0000313" key="4">
    <source>
        <dbReference type="EMBL" id="GMT06648.1"/>
    </source>
</evidence>
<dbReference type="AlphaFoldDB" id="A0AAV5UIX2"/>
<comment type="caution">
    <text evidence="4">The sequence shown here is derived from an EMBL/GenBank/DDBJ whole genome shotgun (WGS) entry which is preliminary data.</text>
</comment>
<protein>
    <recommendedName>
        <fullName evidence="6">Hikeshi-like domain-containing protein</fullName>
    </recommendedName>
</protein>
<dbReference type="Pfam" id="PF21057">
    <property type="entry name" value="Hikeshi-like_C"/>
    <property type="match status" value="1"/>
</dbReference>
<dbReference type="Pfam" id="PF05603">
    <property type="entry name" value="Hikeshi-like_N"/>
    <property type="match status" value="1"/>
</dbReference>
<proteinExistence type="inferred from homology"/>
<dbReference type="GO" id="GO:0061608">
    <property type="term" value="F:nuclear import signal receptor activity"/>
    <property type="evidence" value="ECO:0007669"/>
    <property type="project" value="TreeGrafter"/>
</dbReference>
<evidence type="ECO:0000259" key="2">
    <source>
        <dbReference type="Pfam" id="PF05603"/>
    </source>
</evidence>
<gene>
    <name evidence="4" type="ORF">PENTCL1PPCAC_28822</name>
</gene>
<feature type="domain" description="Hikeshi-like C-terminal" evidence="3">
    <location>
        <begin position="144"/>
        <end position="200"/>
    </location>
</feature>